<comment type="caution">
    <text evidence="4">The sequence shown here is derived from an EMBL/GenBank/DDBJ whole genome shotgun (WGS) entry which is preliminary data.</text>
</comment>
<evidence type="ECO:0000256" key="1">
    <source>
        <dbReference type="SAM" id="MobiDB-lite"/>
    </source>
</evidence>
<organism evidence="4 5">
    <name type="scientific">Leucocoprinus birnbaumii</name>
    <dbReference type="NCBI Taxonomy" id="56174"/>
    <lineage>
        <taxon>Eukaryota</taxon>
        <taxon>Fungi</taxon>
        <taxon>Dikarya</taxon>
        <taxon>Basidiomycota</taxon>
        <taxon>Agaricomycotina</taxon>
        <taxon>Agaricomycetes</taxon>
        <taxon>Agaricomycetidae</taxon>
        <taxon>Agaricales</taxon>
        <taxon>Agaricineae</taxon>
        <taxon>Agaricaceae</taxon>
        <taxon>Leucocoprinus</taxon>
    </lineage>
</organism>
<dbReference type="EMBL" id="JANIEX010000520">
    <property type="protein sequence ID" value="KAJ3566013.1"/>
    <property type="molecule type" value="Genomic_DNA"/>
</dbReference>
<dbReference type="Pfam" id="PF01926">
    <property type="entry name" value="MMR_HSR1"/>
    <property type="match status" value="1"/>
</dbReference>
<dbReference type="GO" id="GO:0005525">
    <property type="term" value="F:GTP binding"/>
    <property type="evidence" value="ECO:0007669"/>
    <property type="project" value="InterPro"/>
</dbReference>
<dbReference type="InterPro" id="IPR027417">
    <property type="entry name" value="P-loop_NTPase"/>
</dbReference>
<keyword evidence="5" id="KW-1185">Reference proteome</keyword>
<evidence type="ECO:0000259" key="2">
    <source>
        <dbReference type="Pfam" id="PF01926"/>
    </source>
</evidence>
<proteinExistence type="predicted"/>
<protein>
    <recommendedName>
        <fullName evidence="6">G domain-containing protein</fullName>
    </recommendedName>
</protein>
<dbReference type="InterPro" id="IPR001245">
    <property type="entry name" value="Ser-Thr/Tyr_kinase_cat_dom"/>
</dbReference>
<evidence type="ECO:0000313" key="4">
    <source>
        <dbReference type="EMBL" id="KAJ3566013.1"/>
    </source>
</evidence>
<dbReference type="SUPFAM" id="SSF52540">
    <property type="entry name" value="P-loop containing nucleoside triphosphate hydrolases"/>
    <property type="match status" value="1"/>
</dbReference>
<reference evidence="4" key="1">
    <citation type="submission" date="2022-07" db="EMBL/GenBank/DDBJ databases">
        <title>Genome Sequence of Leucocoprinus birnbaumii.</title>
        <authorList>
            <person name="Buettner E."/>
        </authorList>
    </citation>
    <scope>NUCLEOTIDE SEQUENCE</scope>
    <source>
        <strain evidence="4">VT141</strain>
    </source>
</reference>
<gene>
    <name evidence="4" type="ORF">NP233_g7265</name>
</gene>
<dbReference type="SUPFAM" id="SSF56112">
    <property type="entry name" value="Protein kinase-like (PK-like)"/>
    <property type="match status" value="1"/>
</dbReference>
<sequence length="493" mass="55472">MQSPPGDIIIVFVGGAGSGKSYFIDLLTRDSDQPDRVQGATNHINATRIPFPGDRERNIVLVDTPGYGFDTNYSAAKILGMVRTWLRTEYQHSEVAISGLVYFHPVTDTSELSPYQGLEALIRLCNGDADRVLLVTTMWTKVTIGDGRAREEYFVKVLWKDLIAKGASMERLENTTWDDAWDIIVPLIVRRLLGSNLNRSASKLLTFLTRPLSTLLNVTRKSTRSPEPVNSSLEYKKLSITDGAALESKLEKLIPWKQCLTLARRIVQDPVKRTWLTNLRDREAQSMVDFLFKVLDDESDLEYSQRNAVLHILSRLAKSAQVYPECLRLNGVNCNLVTPVAQGGHAIIYKGKIGTKFVCIKTIIMYQGQRKKAKVAKSMRIQVKELVLWARLSHQNILPFCGVYCSAESTPRTCIVLPWMENGRLDVYIREHPNDPRLHFVRSPPSTVEMGSRLLAISHPTPITDDQKSDHTLRRSARATASDPRPPPPPLSN</sequence>
<feature type="domain" description="G" evidence="2">
    <location>
        <begin position="10"/>
        <end position="89"/>
    </location>
</feature>
<evidence type="ECO:0000313" key="5">
    <source>
        <dbReference type="Proteomes" id="UP001213000"/>
    </source>
</evidence>
<feature type="domain" description="Serine-threonine/tyrosine-protein kinase catalytic" evidence="3">
    <location>
        <begin position="340"/>
        <end position="436"/>
    </location>
</feature>
<dbReference type="InterPro" id="IPR006073">
    <property type="entry name" value="GTP-bd"/>
</dbReference>
<evidence type="ECO:0008006" key="6">
    <source>
        <dbReference type="Google" id="ProtNLM"/>
    </source>
</evidence>
<feature type="region of interest" description="Disordered" evidence="1">
    <location>
        <begin position="459"/>
        <end position="493"/>
    </location>
</feature>
<dbReference type="GO" id="GO:0004672">
    <property type="term" value="F:protein kinase activity"/>
    <property type="evidence" value="ECO:0007669"/>
    <property type="project" value="InterPro"/>
</dbReference>
<dbReference type="AlphaFoldDB" id="A0AAD5YSY1"/>
<dbReference type="Gene3D" id="3.40.50.300">
    <property type="entry name" value="P-loop containing nucleotide triphosphate hydrolases"/>
    <property type="match status" value="1"/>
</dbReference>
<name>A0AAD5YSY1_9AGAR</name>
<accession>A0AAD5YSY1</accession>
<dbReference type="InterPro" id="IPR011009">
    <property type="entry name" value="Kinase-like_dom_sf"/>
</dbReference>
<feature type="compositionally biased region" description="Pro residues" evidence="1">
    <location>
        <begin position="484"/>
        <end position="493"/>
    </location>
</feature>
<evidence type="ECO:0000259" key="3">
    <source>
        <dbReference type="Pfam" id="PF07714"/>
    </source>
</evidence>
<dbReference type="Gene3D" id="1.10.510.10">
    <property type="entry name" value="Transferase(Phosphotransferase) domain 1"/>
    <property type="match status" value="1"/>
</dbReference>
<dbReference type="Proteomes" id="UP001213000">
    <property type="component" value="Unassembled WGS sequence"/>
</dbReference>
<dbReference type="Pfam" id="PF07714">
    <property type="entry name" value="PK_Tyr_Ser-Thr"/>
    <property type="match status" value="1"/>
</dbReference>